<dbReference type="EMBL" id="WWEQ01000053">
    <property type="protein sequence ID" value="MYM20442.1"/>
    <property type="molecule type" value="Genomic_DNA"/>
</dbReference>
<dbReference type="RefSeq" id="WP_160953859.1">
    <property type="nucleotide sequence ID" value="NZ_WWEQ01000053.1"/>
</dbReference>
<organism evidence="2 3">
    <name type="scientific">Brevibacterium rongguiense</name>
    <dbReference type="NCBI Taxonomy" id="2695267"/>
    <lineage>
        <taxon>Bacteria</taxon>
        <taxon>Bacillati</taxon>
        <taxon>Actinomycetota</taxon>
        <taxon>Actinomycetes</taxon>
        <taxon>Micrococcales</taxon>
        <taxon>Brevibacteriaceae</taxon>
        <taxon>Brevibacterium</taxon>
    </lineage>
</organism>
<dbReference type="PANTHER" id="PTHR41771:SF1">
    <property type="entry name" value="MEMBRANE PROTEIN"/>
    <property type="match status" value="1"/>
</dbReference>
<sequence>MHVHSESAAPAPASPTARIVMLALVGLLAAAALTGLIALWPGGDGARAQGGQAQGALSTGVVTAVDAAACADDAGEGCALARARVDGESVRLALPSQAIADLPHVGDRVKVTAGKDAGTAVFVDYDRALPMGLLAALCALAVVGVAFLRGLRALVGLAFAFAVIFGFMLPAMLSGRPALLVGLTAAAAIMVVVMYAAHGFTLRTTAALLGTAAGVAITGALAFVITERAHLSGRFEDDSYVLAAFHHLSSGDVVVCSMLIAGIGVLNDVTITQVAALWELAAAQPRAERRELFAAAMRIGRDHIASSVYTVAFVLAGGALATLLLVSASGRPVLQQLMLGQQSVEIANILVCLIGLVLAVPLTTAIAALAVPRERPAGLREAPARARH</sequence>
<keyword evidence="1" id="KW-1133">Transmembrane helix</keyword>
<keyword evidence="3" id="KW-1185">Reference proteome</keyword>
<feature type="transmembrane region" description="Helical" evidence="1">
    <location>
        <begin position="180"/>
        <end position="200"/>
    </location>
</feature>
<dbReference type="Proteomes" id="UP000469215">
    <property type="component" value="Unassembled WGS sequence"/>
</dbReference>
<dbReference type="AlphaFoldDB" id="A0A6N9HA89"/>
<evidence type="ECO:0000256" key="1">
    <source>
        <dbReference type="SAM" id="Phobius"/>
    </source>
</evidence>
<feature type="transmembrane region" description="Helical" evidence="1">
    <location>
        <begin position="206"/>
        <end position="225"/>
    </location>
</feature>
<name>A0A6N9HA89_9MICO</name>
<proteinExistence type="predicted"/>
<dbReference type="Pfam" id="PF07907">
    <property type="entry name" value="YibE_F"/>
    <property type="match status" value="1"/>
</dbReference>
<reference evidence="2 3" key="1">
    <citation type="submission" date="2020-01" db="EMBL/GenBank/DDBJ databases">
        <authorList>
            <person name="Deng T."/>
        </authorList>
    </citation>
    <scope>NUCLEOTIDE SEQUENCE [LARGE SCALE GENOMIC DNA]</scope>
    <source>
        <strain evidence="2 3">5221</strain>
    </source>
</reference>
<gene>
    <name evidence="2" type="ORF">GSY69_10825</name>
</gene>
<feature type="transmembrane region" description="Helical" evidence="1">
    <location>
        <begin position="154"/>
        <end position="173"/>
    </location>
</feature>
<feature type="transmembrane region" description="Helical" evidence="1">
    <location>
        <begin position="128"/>
        <end position="148"/>
    </location>
</feature>
<feature type="transmembrane region" description="Helical" evidence="1">
    <location>
        <begin position="20"/>
        <end position="40"/>
    </location>
</feature>
<protein>
    <submittedName>
        <fullName evidence="2">YibE/F family protein</fullName>
    </submittedName>
</protein>
<keyword evidence="1" id="KW-0812">Transmembrane</keyword>
<dbReference type="PANTHER" id="PTHR41771">
    <property type="entry name" value="MEMBRANE PROTEIN-RELATED"/>
    <property type="match status" value="1"/>
</dbReference>
<dbReference type="InterPro" id="IPR012507">
    <property type="entry name" value="YibE_F"/>
</dbReference>
<evidence type="ECO:0000313" key="2">
    <source>
        <dbReference type="EMBL" id="MYM20442.1"/>
    </source>
</evidence>
<keyword evidence="1" id="KW-0472">Membrane</keyword>
<accession>A0A6N9HA89</accession>
<evidence type="ECO:0000313" key="3">
    <source>
        <dbReference type="Proteomes" id="UP000469215"/>
    </source>
</evidence>
<feature type="transmembrane region" description="Helical" evidence="1">
    <location>
        <begin position="346"/>
        <end position="371"/>
    </location>
</feature>
<feature type="transmembrane region" description="Helical" evidence="1">
    <location>
        <begin position="307"/>
        <end position="326"/>
    </location>
</feature>
<comment type="caution">
    <text evidence="2">The sequence shown here is derived from an EMBL/GenBank/DDBJ whole genome shotgun (WGS) entry which is preliminary data.</text>
</comment>